<dbReference type="EMBL" id="ML769489">
    <property type="protein sequence ID" value="KAE9397963.1"/>
    <property type="molecule type" value="Genomic_DNA"/>
</dbReference>
<dbReference type="InterPro" id="IPR036259">
    <property type="entry name" value="MFS_trans_sf"/>
</dbReference>
<protein>
    <submittedName>
        <fullName evidence="7">MFS general substrate transporter</fullName>
    </submittedName>
</protein>
<feature type="transmembrane region" description="Helical" evidence="5">
    <location>
        <begin position="448"/>
        <end position="472"/>
    </location>
</feature>
<feature type="transmembrane region" description="Helical" evidence="5">
    <location>
        <begin position="341"/>
        <end position="362"/>
    </location>
</feature>
<feature type="transmembrane region" description="Helical" evidence="5">
    <location>
        <begin position="149"/>
        <end position="166"/>
    </location>
</feature>
<dbReference type="Gene3D" id="1.20.1250.20">
    <property type="entry name" value="MFS general substrate transporter like domains"/>
    <property type="match status" value="1"/>
</dbReference>
<dbReference type="InterPro" id="IPR011701">
    <property type="entry name" value="MFS"/>
</dbReference>
<evidence type="ECO:0000256" key="4">
    <source>
        <dbReference type="ARBA" id="ARBA00023136"/>
    </source>
</evidence>
<evidence type="ECO:0000256" key="5">
    <source>
        <dbReference type="SAM" id="Phobius"/>
    </source>
</evidence>
<evidence type="ECO:0000259" key="6">
    <source>
        <dbReference type="PROSITE" id="PS50850"/>
    </source>
</evidence>
<comment type="subcellular location">
    <subcellularLocation>
        <location evidence="1">Membrane</location>
        <topology evidence="1">Multi-pass membrane protein</topology>
    </subcellularLocation>
</comment>
<feature type="transmembrane region" description="Helical" evidence="5">
    <location>
        <begin position="107"/>
        <end position="129"/>
    </location>
</feature>
<sequence>MDPVCEISPNAKEGMAEVDMKGTISHIEAFVGSEKDFEYANEDAATFHEREAGRLILDPAQARVEFGEVFTSRLKLTEDGSTILWPQPTDDPLDPQNWSSRKKAWHLMIMSLAATLPTFDFGIAIASVFPLSVQFHTTTGEINDLTSNWAVFLQGWGGIFAIILMHRYGRLPVLFWSQLLALGFLVGITFAPTIKVLAAMRGLNGFFGTGPQITGLFVINDMYPFHLRARMIGIWATAFIIGPHLSPFVFGFLVARASWRWAFGIGSIYGLLVLLLIMFGMEETMYDRKGIRKIIGPKGFWARCAILLGIPGWKTSSQAPKWKELIMEHLRIVWRPHFVGIYLYEAMVFGFVIGITITNTIFLQSPPPFGFGFSQTTVAAIYATPVVSVFIGEALGRYLNDWIMYYCVRHNDGVFEAESRLWACYISTPIYLAGFLLLGAAFQNHFSIAVVVVAWVLCNISYLMITVTVYAYCNDCFPGHQGAVSAILNLARTLGGFSVAYYQVPWSTKHGALQTLGLEAGIVCGLFVLVVPMLQYKGRAIRQRFSI</sequence>
<feature type="transmembrane region" description="Helical" evidence="5">
    <location>
        <begin position="232"/>
        <end position="255"/>
    </location>
</feature>
<dbReference type="InterPro" id="IPR020846">
    <property type="entry name" value="MFS_dom"/>
</dbReference>
<reference evidence="7" key="1">
    <citation type="journal article" date="2019" name="Environ. Microbiol.">
        <title>Fungal ecological strategies reflected in gene transcription - a case study of two litter decomposers.</title>
        <authorList>
            <person name="Barbi F."/>
            <person name="Kohler A."/>
            <person name="Barry K."/>
            <person name="Baskaran P."/>
            <person name="Daum C."/>
            <person name="Fauchery L."/>
            <person name="Ihrmark K."/>
            <person name="Kuo A."/>
            <person name="LaButti K."/>
            <person name="Lipzen A."/>
            <person name="Morin E."/>
            <person name="Grigoriev I.V."/>
            <person name="Henrissat B."/>
            <person name="Lindahl B."/>
            <person name="Martin F."/>
        </authorList>
    </citation>
    <scope>NUCLEOTIDE SEQUENCE</scope>
    <source>
        <strain evidence="7">JB14</strain>
    </source>
</reference>
<accession>A0A6A4HJ08</accession>
<dbReference type="OrthoDB" id="2533084at2759"/>
<keyword evidence="8" id="KW-1185">Reference proteome</keyword>
<gene>
    <name evidence="7" type="ORF">BT96DRAFT_46152</name>
</gene>
<feature type="transmembrane region" description="Helical" evidence="5">
    <location>
        <begin position="382"/>
        <end position="400"/>
    </location>
</feature>
<feature type="transmembrane region" description="Helical" evidence="5">
    <location>
        <begin position="261"/>
        <end position="279"/>
    </location>
</feature>
<evidence type="ECO:0000313" key="8">
    <source>
        <dbReference type="Proteomes" id="UP000799118"/>
    </source>
</evidence>
<keyword evidence="4 5" id="KW-0472">Membrane</keyword>
<dbReference type="GO" id="GO:0005886">
    <property type="term" value="C:plasma membrane"/>
    <property type="evidence" value="ECO:0007669"/>
    <property type="project" value="TreeGrafter"/>
</dbReference>
<feature type="transmembrane region" description="Helical" evidence="5">
    <location>
        <begin position="421"/>
        <end position="442"/>
    </location>
</feature>
<dbReference type="PANTHER" id="PTHR23502">
    <property type="entry name" value="MAJOR FACILITATOR SUPERFAMILY"/>
    <property type="match status" value="1"/>
</dbReference>
<evidence type="ECO:0000256" key="2">
    <source>
        <dbReference type="ARBA" id="ARBA00022692"/>
    </source>
</evidence>
<evidence type="ECO:0000313" key="7">
    <source>
        <dbReference type="EMBL" id="KAE9397963.1"/>
    </source>
</evidence>
<dbReference type="Pfam" id="PF07690">
    <property type="entry name" value="MFS_1"/>
    <property type="match status" value="1"/>
</dbReference>
<evidence type="ECO:0000256" key="3">
    <source>
        <dbReference type="ARBA" id="ARBA00022989"/>
    </source>
</evidence>
<dbReference type="PROSITE" id="PS50850">
    <property type="entry name" value="MFS"/>
    <property type="match status" value="1"/>
</dbReference>
<keyword evidence="2 5" id="KW-0812">Transmembrane</keyword>
<keyword evidence="3 5" id="KW-1133">Transmembrane helix</keyword>
<feature type="domain" description="Major facilitator superfamily (MFS) profile" evidence="6">
    <location>
        <begin position="106"/>
        <end position="539"/>
    </location>
</feature>
<dbReference type="SUPFAM" id="SSF103473">
    <property type="entry name" value="MFS general substrate transporter"/>
    <property type="match status" value="1"/>
</dbReference>
<dbReference type="GO" id="GO:0022857">
    <property type="term" value="F:transmembrane transporter activity"/>
    <property type="evidence" value="ECO:0007669"/>
    <property type="project" value="InterPro"/>
</dbReference>
<dbReference type="PANTHER" id="PTHR23502:SF22">
    <property type="entry name" value="MAJOR FACILITATOR SUPERFAMILY (MFS) PROFILE DOMAIN-CONTAINING PROTEIN"/>
    <property type="match status" value="1"/>
</dbReference>
<evidence type="ECO:0000256" key="1">
    <source>
        <dbReference type="ARBA" id="ARBA00004141"/>
    </source>
</evidence>
<feature type="transmembrane region" description="Helical" evidence="5">
    <location>
        <begin position="173"/>
        <end position="191"/>
    </location>
</feature>
<proteinExistence type="predicted"/>
<feature type="transmembrane region" description="Helical" evidence="5">
    <location>
        <begin position="203"/>
        <end position="220"/>
    </location>
</feature>
<dbReference type="AlphaFoldDB" id="A0A6A4HJ08"/>
<name>A0A6A4HJ08_9AGAR</name>
<dbReference type="Proteomes" id="UP000799118">
    <property type="component" value="Unassembled WGS sequence"/>
</dbReference>
<feature type="transmembrane region" description="Helical" evidence="5">
    <location>
        <begin position="516"/>
        <end position="534"/>
    </location>
</feature>
<organism evidence="7 8">
    <name type="scientific">Gymnopus androsaceus JB14</name>
    <dbReference type="NCBI Taxonomy" id="1447944"/>
    <lineage>
        <taxon>Eukaryota</taxon>
        <taxon>Fungi</taxon>
        <taxon>Dikarya</taxon>
        <taxon>Basidiomycota</taxon>
        <taxon>Agaricomycotina</taxon>
        <taxon>Agaricomycetes</taxon>
        <taxon>Agaricomycetidae</taxon>
        <taxon>Agaricales</taxon>
        <taxon>Marasmiineae</taxon>
        <taxon>Omphalotaceae</taxon>
        <taxon>Gymnopus</taxon>
    </lineage>
</organism>
<feature type="transmembrane region" description="Helical" evidence="5">
    <location>
        <begin position="484"/>
        <end position="504"/>
    </location>
</feature>